<feature type="compositionally biased region" description="Pro residues" evidence="1">
    <location>
        <begin position="112"/>
        <end position="126"/>
    </location>
</feature>
<dbReference type="Proteomes" id="UP001165060">
    <property type="component" value="Unassembled WGS sequence"/>
</dbReference>
<sequence>SPPPPNRGVSEAMLRRLDKINKTSKVLHYAERDELITRNAKKRVQRMMHYHVSLRPFVATVVTKTEGEMGLPNVGNWGGRQVSPTEELSPTGSFDGEELELGLANAAAAPGPARPSPSDSPVPTPQPDAQESPFMCTPQSFPPTPGARSFVMQRSSAFAEDVLFLARDQLRVEKHSSSSNEKTRAVAEALRQQSRLAVFNAQDTGNAITLTCGQHCATKSGNTLYSSTRSMIPVLRNCLVYFELSVEPPGPGGGGAARIEDAVQSAMASLSIGLSTQEMPLNTLVGSWKGSVGLCTTGQILDAGRWCSTVDTRKSSYGNRCTVGCLVHVDDSTAFETWDGEMVNASITFNVDGQVVKCISETGGVRGGTVLAIPKEEELFPTLTLHSADTKVLCRFCSADIIATKRSEIGLPANATDNVVFTLDGSVLFDYGQTESTNAGAAGSAGGASDHGASGGSTSESSAASASRAPRRRREATM</sequence>
<reference evidence="2 3" key="1">
    <citation type="journal article" date="2023" name="Commun. Biol.">
        <title>Genome analysis of Parmales, the sister group of diatoms, reveals the evolutionary specialization of diatoms from phago-mixotrophs to photoautotrophs.</title>
        <authorList>
            <person name="Ban H."/>
            <person name="Sato S."/>
            <person name="Yoshikawa S."/>
            <person name="Yamada K."/>
            <person name="Nakamura Y."/>
            <person name="Ichinomiya M."/>
            <person name="Sato N."/>
            <person name="Blanc-Mathieu R."/>
            <person name="Endo H."/>
            <person name="Kuwata A."/>
            <person name="Ogata H."/>
        </authorList>
    </citation>
    <scope>NUCLEOTIDE SEQUENCE [LARGE SCALE GENOMIC DNA]</scope>
</reference>
<feature type="compositionally biased region" description="Low complexity" evidence="1">
    <location>
        <begin position="101"/>
        <end position="111"/>
    </location>
</feature>
<keyword evidence="3" id="KW-1185">Reference proteome</keyword>
<feature type="compositionally biased region" description="Low complexity" evidence="1">
    <location>
        <begin position="438"/>
        <end position="468"/>
    </location>
</feature>
<feature type="region of interest" description="Disordered" evidence="1">
    <location>
        <begin position="72"/>
        <end position="133"/>
    </location>
</feature>
<evidence type="ECO:0008006" key="4">
    <source>
        <dbReference type="Google" id="ProtNLM"/>
    </source>
</evidence>
<name>A0ABQ6MRV6_9STRA</name>
<evidence type="ECO:0000313" key="3">
    <source>
        <dbReference type="Proteomes" id="UP001165060"/>
    </source>
</evidence>
<feature type="compositionally biased region" description="Polar residues" evidence="1">
    <location>
        <begin position="82"/>
        <end position="92"/>
    </location>
</feature>
<dbReference type="EMBL" id="BRYB01004430">
    <property type="protein sequence ID" value="GMI30860.1"/>
    <property type="molecule type" value="Genomic_DNA"/>
</dbReference>
<feature type="non-terminal residue" evidence="2">
    <location>
        <position position="1"/>
    </location>
</feature>
<gene>
    <name evidence="2" type="ORF">TeGR_g13442</name>
</gene>
<evidence type="ECO:0000313" key="2">
    <source>
        <dbReference type="EMBL" id="GMI30860.1"/>
    </source>
</evidence>
<dbReference type="Gene3D" id="2.60.120.920">
    <property type="match status" value="1"/>
</dbReference>
<dbReference type="InterPro" id="IPR043136">
    <property type="entry name" value="B30.2/SPRY_sf"/>
</dbReference>
<comment type="caution">
    <text evidence="2">The sequence shown here is derived from an EMBL/GenBank/DDBJ whole genome shotgun (WGS) entry which is preliminary data.</text>
</comment>
<protein>
    <recommendedName>
        <fullName evidence="4">SPRY domain-containing protein</fullName>
    </recommendedName>
</protein>
<feature type="region of interest" description="Disordered" evidence="1">
    <location>
        <begin position="438"/>
        <end position="478"/>
    </location>
</feature>
<proteinExistence type="predicted"/>
<organism evidence="2 3">
    <name type="scientific">Tetraparma gracilis</name>
    <dbReference type="NCBI Taxonomy" id="2962635"/>
    <lineage>
        <taxon>Eukaryota</taxon>
        <taxon>Sar</taxon>
        <taxon>Stramenopiles</taxon>
        <taxon>Ochrophyta</taxon>
        <taxon>Bolidophyceae</taxon>
        <taxon>Parmales</taxon>
        <taxon>Triparmaceae</taxon>
        <taxon>Tetraparma</taxon>
    </lineage>
</organism>
<accession>A0ABQ6MRV6</accession>
<feature type="compositionally biased region" description="Basic residues" evidence="1">
    <location>
        <begin position="469"/>
        <end position="478"/>
    </location>
</feature>
<evidence type="ECO:0000256" key="1">
    <source>
        <dbReference type="SAM" id="MobiDB-lite"/>
    </source>
</evidence>